<evidence type="ECO:0000313" key="3">
    <source>
        <dbReference type="Proteomes" id="UP000231196"/>
    </source>
</evidence>
<dbReference type="Proteomes" id="UP000231196">
    <property type="component" value="Unassembled WGS sequence"/>
</dbReference>
<proteinExistence type="predicted"/>
<reference evidence="3" key="1">
    <citation type="submission" date="2017-09" db="EMBL/GenBank/DDBJ databases">
        <title>Depth-based differentiation of microbial function through sediment-hosted aquifers and enrichment of novel symbionts in the deep terrestrial subsurface.</title>
        <authorList>
            <person name="Probst A.J."/>
            <person name="Ladd B."/>
            <person name="Jarett J.K."/>
            <person name="Geller-Mcgrath D.E."/>
            <person name="Sieber C.M.K."/>
            <person name="Emerson J.B."/>
            <person name="Anantharaman K."/>
            <person name="Thomas B.C."/>
            <person name="Malmstrom R."/>
            <person name="Stieglmeier M."/>
            <person name="Klingl A."/>
            <person name="Woyke T."/>
            <person name="Ryan C.M."/>
            <person name="Banfield J.F."/>
        </authorList>
    </citation>
    <scope>NUCLEOTIDE SEQUENCE [LARGE SCALE GENOMIC DNA]</scope>
</reference>
<protein>
    <submittedName>
        <fullName evidence="2">Uncharacterized protein</fullName>
    </submittedName>
</protein>
<keyword evidence="1" id="KW-0175">Coiled coil</keyword>
<comment type="caution">
    <text evidence="2">The sequence shown here is derived from an EMBL/GenBank/DDBJ whole genome shotgun (WGS) entry which is preliminary data.</text>
</comment>
<feature type="coiled-coil region" evidence="1">
    <location>
        <begin position="68"/>
        <end position="95"/>
    </location>
</feature>
<dbReference type="EMBL" id="PFUC01000046">
    <property type="protein sequence ID" value="PJB48044.1"/>
    <property type="molecule type" value="Genomic_DNA"/>
</dbReference>
<gene>
    <name evidence="2" type="ORF">CO104_02160</name>
</gene>
<name>A0A2M8BW12_9BACT</name>
<evidence type="ECO:0000313" key="2">
    <source>
        <dbReference type="EMBL" id="PJB48044.1"/>
    </source>
</evidence>
<organism evidence="2 3">
    <name type="scientific">Candidatus Collierbacteria bacterium CG_4_9_14_3_um_filter_43_16</name>
    <dbReference type="NCBI Taxonomy" id="1974532"/>
    <lineage>
        <taxon>Bacteria</taxon>
        <taxon>Candidatus Collieribacteriota</taxon>
    </lineage>
</organism>
<evidence type="ECO:0000256" key="1">
    <source>
        <dbReference type="SAM" id="Coils"/>
    </source>
</evidence>
<sequence>MVKIILQNIDFDSPTLDGEIVLAPKELFESKTPYILENVLERLERIKKYEEWLVEAGGFEVSLNVEGYDEAVKKIEEKKEEIDGWVRENKERERIEKVESFMKIVFVGEVVKQTTDEILEKARAILGEKVNEPESISLLEKIREIGAEAGDREFWMAKFLEVLR</sequence>
<dbReference type="AlphaFoldDB" id="A0A2M8BW12"/>
<accession>A0A2M8BW12</accession>